<dbReference type="InterPro" id="IPR050156">
    <property type="entry name" value="TC-AMP_synthase_SUA5"/>
</dbReference>
<dbReference type="InterPro" id="IPR017945">
    <property type="entry name" value="DHBP_synth_RibB-like_a/b_dom"/>
</dbReference>
<dbReference type="Gene3D" id="3.90.870.10">
    <property type="entry name" value="DHBP synthase"/>
    <property type="match status" value="1"/>
</dbReference>
<comment type="catalytic activity">
    <reaction evidence="11">
        <text>L-threonine + hydrogencarbonate + ATP = L-threonylcarbamoyladenylate + diphosphate + H2O</text>
        <dbReference type="Rhea" id="RHEA:36407"/>
        <dbReference type="ChEBI" id="CHEBI:15377"/>
        <dbReference type="ChEBI" id="CHEBI:17544"/>
        <dbReference type="ChEBI" id="CHEBI:30616"/>
        <dbReference type="ChEBI" id="CHEBI:33019"/>
        <dbReference type="ChEBI" id="CHEBI:57926"/>
        <dbReference type="ChEBI" id="CHEBI:73682"/>
        <dbReference type="EC" id="2.7.7.87"/>
    </reaction>
</comment>
<dbReference type="EC" id="2.7.7.87" evidence="3"/>
<dbReference type="AlphaFoldDB" id="A0A497ES56"/>
<dbReference type="PANTHER" id="PTHR17490:SF16">
    <property type="entry name" value="THREONYLCARBAMOYL-AMP SYNTHASE"/>
    <property type="match status" value="1"/>
</dbReference>
<dbReference type="GO" id="GO:0008033">
    <property type="term" value="P:tRNA processing"/>
    <property type="evidence" value="ECO:0007669"/>
    <property type="project" value="UniProtKB-KW"/>
</dbReference>
<comment type="caution">
    <text evidence="13">The sequence shown here is derived from an EMBL/GenBank/DDBJ whole genome shotgun (WGS) entry which is preliminary data.</text>
</comment>
<feature type="domain" description="YrdC-like" evidence="12">
    <location>
        <begin position="16"/>
        <end position="202"/>
    </location>
</feature>
<organism evidence="13 14">
    <name type="scientific">Thermoproteota archaeon</name>
    <dbReference type="NCBI Taxonomy" id="2056631"/>
    <lineage>
        <taxon>Archaea</taxon>
        <taxon>Thermoproteota</taxon>
    </lineage>
</organism>
<evidence type="ECO:0000313" key="14">
    <source>
        <dbReference type="Proteomes" id="UP000278475"/>
    </source>
</evidence>
<dbReference type="PANTHER" id="PTHR17490">
    <property type="entry name" value="SUA5"/>
    <property type="match status" value="1"/>
</dbReference>
<gene>
    <name evidence="13" type="ORF">DRJ31_03070</name>
</gene>
<evidence type="ECO:0000256" key="1">
    <source>
        <dbReference type="ARBA" id="ARBA00004496"/>
    </source>
</evidence>
<dbReference type="GO" id="GO:0005737">
    <property type="term" value="C:cytoplasm"/>
    <property type="evidence" value="ECO:0007669"/>
    <property type="project" value="UniProtKB-SubCell"/>
</dbReference>
<name>A0A497ES56_9CREN</name>
<dbReference type="SUPFAM" id="SSF55821">
    <property type="entry name" value="YrdC/RibB"/>
    <property type="match status" value="1"/>
</dbReference>
<keyword evidence="5" id="KW-0808">Transferase</keyword>
<keyword evidence="4" id="KW-0963">Cytoplasm</keyword>
<dbReference type="Pfam" id="PF01300">
    <property type="entry name" value="Sua5_yciO_yrdC"/>
    <property type="match status" value="1"/>
</dbReference>
<evidence type="ECO:0000313" key="13">
    <source>
        <dbReference type="EMBL" id="RLE49956.1"/>
    </source>
</evidence>
<dbReference type="GO" id="GO:0006450">
    <property type="term" value="P:regulation of translational fidelity"/>
    <property type="evidence" value="ECO:0007669"/>
    <property type="project" value="TreeGrafter"/>
</dbReference>
<dbReference type="InterPro" id="IPR006070">
    <property type="entry name" value="Sua5-like_dom"/>
</dbReference>
<evidence type="ECO:0000256" key="4">
    <source>
        <dbReference type="ARBA" id="ARBA00022490"/>
    </source>
</evidence>
<evidence type="ECO:0000256" key="9">
    <source>
        <dbReference type="ARBA" id="ARBA00022840"/>
    </source>
</evidence>
<evidence type="ECO:0000256" key="6">
    <source>
        <dbReference type="ARBA" id="ARBA00022694"/>
    </source>
</evidence>
<evidence type="ECO:0000256" key="3">
    <source>
        <dbReference type="ARBA" id="ARBA00012584"/>
    </source>
</evidence>
<evidence type="ECO:0000256" key="8">
    <source>
        <dbReference type="ARBA" id="ARBA00022741"/>
    </source>
</evidence>
<dbReference type="PROSITE" id="PS51163">
    <property type="entry name" value="YRDC"/>
    <property type="match status" value="1"/>
</dbReference>
<dbReference type="GO" id="GO:0003725">
    <property type="term" value="F:double-stranded RNA binding"/>
    <property type="evidence" value="ECO:0007669"/>
    <property type="project" value="InterPro"/>
</dbReference>
<proteinExistence type="inferred from homology"/>
<comment type="similarity">
    <text evidence="2">Belongs to the SUA5 family.</text>
</comment>
<evidence type="ECO:0000256" key="2">
    <source>
        <dbReference type="ARBA" id="ARBA00007663"/>
    </source>
</evidence>
<accession>A0A497ES56</accession>
<keyword evidence="6" id="KW-0819">tRNA processing</keyword>
<keyword evidence="7" id="KW-0548">Nucleotidyltransferase</keyword>
<evidence type="ECO:0000256" key="11">
    <source>
        <dbReference type="ARBA" id="ARBA00048366"/>
    </source>
</evidence>
<keyword evidence="9" id="KW-0067">ATP-binding</keyword>
<evidence type="ECO:0000256" key="7">
    <source>
        <dbReference type="ARBA" id="ARBA00022695"/>
    </source>
</evidence>
<dbReference type="Proteomes" id="UP000278475">
    <property type="component" value="Unassembled WGS sequence"/>
</dbReference>
<evidence type="ECO:0000259" key="12">
    <source>
        <dbReference type="PROSITE" id="PS51163"/>
    </source>
</evidence>
<evidence type="ECO:0000256" key="5">
    <source>
        <dbReference type="ARBA" id="ARBA00022679"/>
    </source>
</evidence>
<protein>
    <recommendedName>
        <fullName evidence="10">L-threonylcarbamoyladenylate synthase</fullName>
        <ecNumber evidence="3">2.7.7.87</ecNumber>
    </recommendedName>
    <alternativeName>
        <fullName evidence="10">L-threonylcarbamoyladenylate synthase</fullName>
    </alternativeName>
</protein>
<sequence>MQSLKRVKISLEDLPDDLLKEAVKVIKRGGVIVYPTDTVYGLGCNPFDEAAIKKIFEVKKRDLGKPIPLLVSDFKVVEKLAYVNEAARKAMEAFWPGALTILVKVRRNVVPKLITAGSDKVGLRIPNCKATIKLIQAIGGVITGTSANISGEDAPSTVDPIIKQLGEKVDLILDAGKTPISIPSTVVDLSEEPFKIVREGAISREVLVKKLNIKVV</sequence>
<dbReference type="GO" id="GO:0005524">
    <property type="term" value="F:ATP binding"/>
    <property type="evidence" value="ECO:0007669"/>
    <property type="project" value="UniProtKB-KW"/>
</dbReference>
<comment type="subcellular location">
    <subcellularLocation>
        <location evidence="1">Cytoplasm</location>
    </subcellularLocation>
</comment>
<dbReference type="GO" id="GO:0061710">
    <property type="term" value="F:L-threonylcarbamoyladenylate synthase"/>
    <property type="evidence" value="ECO:0007669"/>
    <property type="project" value="UniProtKB-EC"/>
</dbReference>
<reference evidence="13 14" key="1">
    <citation type="submission" date="2018-06" db="EMBL/GenBank/DDBJ databases">
        <title>Extensive metabolic versatility and redundancy in microbially diverse, dynamic hydrothermal sediments.</title>
        <authorList>
            <person name="Dombrowski N."/>
            <person name="Teske A."/>
            <person name="Baker B.J."/>
        </authorList>
    </citation>
    <scope>NUCLEOTIDE SEQUENCE [LARGE SCALE GENOMIC DNA]</scope>
    <source>
        <strain evidence="13">B66_G16</strain>
    </source>
</reference>
<keyword evidence="8" id="KW-0547">Nucleotide-binding</keyword>
<dbReference type="EMBL" id="QMQV01000017">
    <property type="protein sequence ID" value="RLE49956.1"/>
    <property type="molecule type" value="Genomic_DNA"/>
</dbReference>
<evidence type="ECO:0000256" key="10">
    <source>
        <dbReference type="ARBA" id="ARBA00029774"/>
    </source>
</evidence>
<dbReference type="GO" id="GO:0000049">
    <property type="term" value="F:tRNA binding"/>
    <property type="evidence" value="ECO:0007669"/>
    <property type="project" value="TreeGrafter"/>
</dbReference>
<dbReference type="NCBIfam" id="TIGR00057">
    <property type="entry name" value="L-threonylcarbamoyladenylate synthase"/>
    <property type="match status" value="1"/>
</dbReference>